<comment type="caution">
    <text evidence="1">The sequence shown here is derived from an EMBL/GenBank/DDBJ whole genome shotgun (WGS) entry which is preliminary data.</text>
</comment>
<name>A0A0F9N919_9ZZZZ</name>
<evidence type="ECO:0000313" key="1">
    <source>
        <dbReference type="EMBL" id="KKM77902.1"/>
    </source>
</evidence>
<reference evidence="1" key="1">
    <citation type="journal article" date="2015" name="Nature">
        <title>Complex archaea that bridge the gap between prokaryotes and eukaryotes.</title>
        <authorList>
            <person name="Spang A."/>
            <person name="Saw J.H."/>
            <person name="Jorgensen S.L."/>
            <person name="Zaremba-Niedzwiedzka K."/>
            <person name="Martijn J."/>
            <person name="Lind A.E."/>
            <person name="van Eijk R."/>
            <person name="Schleper C."/>
            <person name="Guy L."/>
            <person name="Ettema T.J."/>
        </authorList>
    </citation>
    <scope>NUCLEOTIDE SEQUENCE</scope>
</reference>
<dbReference type="AlphaFoldDB" id="A0A0F9N919"/>
<proteinExistence type="predicted"/>
<organism evidence="1">
    <name type="scientific">marine sediment metagenome</name>
    <dbReference type="NCBI Taxonomy" id="412755"/>
    <lineage>
        <taxon>unclassified sequences</taxon>
        <taxon>metagenomes</taxon>
        <taxon>ecological metagenomes</taxon>
    </lineage>
</organism>
<gene>
    <name evidence="1" type="ORF">LCGC14_1365370</name>
</gene>
<accession>A0A0F9N919</accession>
<dbReference type="EMBL" id="LAZR01008574">
    <property type="protein sequence ID" value="KKM77902.1"/>
    <property type="molecule type" value="Genomic_DNA"/>
</dbReference>
<sequence>MENKEPLDLNKVRADLCKAPQDVIKTHVSPSPVSDANTGNLYYTVFAYRKGDSKFLGKIKISVKDIVSELKPTETKGVIWKSQ</sequence>
<protein>
    <submittedName>
        <fullName evidence="1">Uncharacterized protein</fullName>
    </submittedName>
</protein>